<dbReference type="PANTHER" id="PTHR42967">
    <property type="entry name" value="METAL DEPENDENT HYDROLASE"/>
    <property type="match status" value="1"/>
</dbReference>
<dbReference type="EMBL" id="WUUQ01000003">
    <property type="protein sequence ID" value="MXQ74102.1"/>
    <property type="molecule type" value="Genomic_DNA"/>
</dbReference>
<dbReference type="Proteomes" id="UP000434036">
    <property type="component" value="Unassembled WGS sequence"/>
</dbReference>
<evidence type="ECO:0000313" key="1">
    <source>
        <dbReference type="EMBL" id="MXQ74102.1"/>
    </source>
</evidence>
<dbReference type="InterPro" id="IPR036866">
    <property type="entry name" value="RibonucZ/Hydroxyglut_hydro"/>
</dbReference>
<dbReference type="Pfam" id="PF13483">
    <property type="entry name" value="Lactamase_B_3"/>
    <property type="match status" value="1"/>
</dbReference>
<dbReference type="RefSeq" id="WP_160625490.1">
    <property type="nucleotide sequence ID" value="NZ_WUUQ01000003.1"/>
</dbReference>
<dbReference type="Gene3D" id="3.60.15.10">
    <property type="entry name" value="Ribonuclease Z/Hydroxyacylglutathione hydrolase-like"/>
    <property type="match status" value="1"/>
</dbReference>
<protein>
    <submittedName>
        <fullName evidence="1">MBL fold metallo-hydrolase</fullName>
    </submittedName>
</protein>
<organism evidence="1 2">
    <name type="scientific">Copranaerobaculum intestinale</name>
    <dbReference type="NCBI Taxonomy" id="2692629"/>
    <lineage>
        <taxon>Bacteria</taxon>
        <taxon>Bacillati</taxon>
        <taxon>Bacillota</taxon>
        <taxon>Erysipelotrichia</taxon>
        <taxon>Erysipelotrichales</taxon>
        <taxon>Erysipelotrichaceae</taxon>
        <taxon>Copranaerobaculum</taxon>
    </lineage>
</organism>
<keyword evidence="1" id="KW-0378">Hydrolase</keyword>
<gene>
    <name evidence="1" type="ORF">GSF08_09145</name>
</gene>
<name>A0A6N8U7Z2_9FIRM</name>
<dbReference type="GO" id="GO:0016787">
    <property type="term" value="F:hydrolase activity"/>
    <property type="evidence" value="ECO:0007669"/>
    <property type="project" value="UniProtKB-KW"/>
</dbReference>
<reference evidence="1 2" key="2">
    <citation type="submission" date="2020-01" db="EMBL/GenBank/DDBJ databases">
        <title>Clostridiaceae sp. nov. isolated from the gut of human by culturomics.</title>
        <authorList>
            <person name="Chang Y."/>
        </authorList>
    </citation>
    <scope>NUCLEOTIDE SEQUENCE [LARGE SCALE GENOMIC DNA]</scope>
    <source>
        <strain evidence="1 2">DONG20-135</strain>
    </source>
</reference>
<dbReference type="AlphaFoldDB" id="A0A6N8U7Z2"/>
<accession>A0A6N8U7Z2</accession>
<proteinExistence type="predicted"/>
<reference evidence="1 2" key="1">
    <citation type="submission" date="2019-12" db="EMBL/GenBank/DDBJ databases">
        <authorList>
            <person name="Yang R."/>
        </authorList>
    </citation>
    <scope>NUCLEOTIDE SEQUENCE [LARGE SCALE GENOMIC DNA]</scope>
    <source>
        <strain evidence="1 2">DONG20-135</strain>
    </source>
</reference>
<comment type="caution">
    <text evidence="1">The sequence shown here is derived from an EMBL/GenBank/DDBJ whole genome shotgun (WGS) entry which is preliminary data.</text>
</comment>
<evidence type="ECO:0000313" key="2">
    <source>
        <dbReference type="Proteomes" id="UP000434036"/>
    </source>
</evidence>
<dbReference type="SUPFAM" id="SSF56281">
    <property type="entry name" value="Metallo-hydrolase/oxidoreductase"/>
    <property type="match status" value="1"/>
</dbReference>
<keyword evidence="2" id="KW-1185">Reference proteome</keyword>
<sequence>MNVTYLDHSGFCVELKHTVLIFDFVEGSLPHFDPKKAIYFFVSHRHQDHFHKHLGELLTAYPQAKAIVSSDIRRVRDAAVTFMRPKEERMLDDIYITTLQSTDEGVAFLVQAEQQVIYHAGDLHWWYWDDDSKSEKAAMKQAYFTEIKKLCDIPIDLAFLVLDPRQESDYWMGFDAFMRINQVQYAVPMHCWEDYDIMNRLKNHPCSEPYRDRIISYDHRGETFQIGGKQDEICI</sequence>
<dbReference type="PANTHER" id="PTHR42967:SF1">
    <property type="entry name" value="MBL FOLD METALLO-HYDROLASE"/>
    <property type="match status" value="1"/>
</dbReference>